<reference evidence="2" key="1">
    <citation type="submission" date="2018-01" db="EMBL/GenBank/DDBJ databases">
        <title>Comparative genomics of Mycobacterium mucogenicum and Mycobacterium neoaurum clade members emphasizing tRNA and non-coding RNA.</title>
        <authorList>
            <person name="Behra P.R.K."/>
            <person name="Pettersson B.M.F."/>
            <person name="Das S."/>
            <person name="Dasgupta S."/>
            <person name="Kirsebom L.A."/>
        </authorList>
    </citation>
    <scope>NUCLEOTIDE SEQUENCE</scope>
    <source>
        <strain evidence="2">DSM 44124</strain>
    </source>
</reference>
<dbReference type="Proteomes" id="UP000309231">
    <property type="component" value="Chromosome"/>
</dbReference>
<sequence>MPELFLVISRRVRDIVVVAQYRWRNAFRPYPPLELVRFAAFAELTTNPTITVYTIDKGIEQRRAANPIARFKAAIDELGRQVTVSFERLAAFAAAVLEGRR</sequence>
<protein>
    <submittedName>
        <fullName evidence="2">Uncharacterized protein</fullName>
    </submittedName>
</protein>
<accession>A0A8H2JJ79</accession>
<dbReference type="RefSeq" id="WP_053855110.1">
    <property type="nucleotide sequence ID" value="NZ_ANBS01000055.1"/>
</dbReference>
<evidence type="ECO:0000313" key="3">
    <source>
        <dbReference type="Proteomes" id="UP000309231"/>
    </source>
</evidence>
<evidence type="ECO:0000313" key="1">
    <source>
        <dbReference type="EMBL" id="QPG69107.1"/>
    </source>
</evidence>
<reference evidence="1 3" key="2">
    <citation type="journal article" date="2019" name="BMC Evol. Biol.">
        <title>Comparative genomics of Mycobacterium mucogenicum and Mycobacterium neoaurum clade members emphasizing tRNA and non-coding RNA.</title>
        <authorList>
            <person name="Behra P.R.K."/>
            <person name="Pettersson B.M.F."/>
            <person name="Das S."/>
            <person name="Dasgupta S."/>
            <person name="Kirsebom L.A."/>
        </authorList>
    </citation>
    <scope>NUCLEOTIDE SEQUENCE [LARGE SCALE GENOMIC DNA]</scope>
    <source>
        <strain evidence="1 3">DSM 44124</strain>
    </source>
</reference>
<dbReference type="GeneID" id="76728726"/>
<dbReference type="AlphaFoldDB" id="A0A8H2JJ79"/>
<dbReference type="KEGG" id="mmuc:C1S78_027590"/>
<evidence type="ECO:0000313" key="2">
    <source>
        <dbReference type="EMBL" id="TLH55630.1"/>
    </source>
</evidence>
<dbReference type="EMBL" id="CP062008">
    <property type="protein sequence ID" value="QPG69107.1"/>
    <property type="molecule type" value="Genomic_DNA"/>
</dbReference>
<dbReference type="EMBL" id="POTL01000001">
    <property type="protein sequence ID" value="TLH55630.1"/>
    <property type="molecule type" value="Genomic_DNA"/>
</dbReference>
<proteinExistence type="predicted"/>
<reference evidence="1 3" key="3">
    <citation type="journal article" date="2019" name="Sci. Rep.">
        <title>Insight into the biology of Mycobacterium mucogenicum and Mycobacterium neoaurum clade members.</title>
        <authorList>
            <person name="Behra P.R.K."/>
            <person name="Pettersson B.M.F."/>
            <person name="Ramesh M."/>
            <person name="Dasgupta S."/>
            <person name="Kirsebom L.A."/>
        </authorList>
    </citation>
    <scope>NUCLEOTIDE SEQUENCE [LARGE SCALE GENOMIC DNA]</scope>
    <source>
        <strain evidence="1 3">DSM 44124</strain>
    </source>
</reference>
<keyword evidence="3" id="KW-1185">Reference proteome</keyword>
<name>A0A8H2JJ79_MYCMU</name>
<organism evidence="2">
    <name type="scientific">Mycolicibacterium mucogenicum DSM 44124</name>
    <dbReference type="NCBI Taxonomy" id="1226753"/>
    <lineage>
        <taxon>Bacteria</taxon>
        <taxon>Bacillati</taxon>
        <taxon>Actinomycetota</taxon>
        <taxon>Actinomycetes</taxon>
        <taxon>Mycobacteriales</taxon>
        <taxon>Mycobacteriaceae</taxon>
        <taxon>Mycolicibacterium</taxon>
    </lineage>
</organism>
<gene>
    <name evidence="1" type="ORF">C1S78_027590</name>
    <name evidence="2" type="ORF">C1S78_27540</name>
</gene>